<evidence type="ECO:0000256" key="1">
    <source>
        <dbReference type="SAM" id="MobiDB-lite"/>
    </source>
</evidence>
<reference evidence="2 3" key="1">
    <citation type="journal article" date="2018" name="Mol. Plant Microbe Interact.">
        <title>Taxonomically Different Co-Microsymbionts of a Relict Legume, Oxytropis popoviana, Have Complementary Sets of Symbiotic Genes and Together Increase the Efficiency of Plant Nodulation.</title>
        <authorList>
            <person name="Safronova V."/>
            <person name="Belimov A."/>
            <person name="Sazanova A."/>
            <person name="Chirak E."/>
            <person name="Verkhozina A."/>
            <person name="Kuznetsova I."/>
            <person name="Andronov E."/>
            <person name="Puhalsky J."/>
            <person name="Tikhonovich I."/>
        </authorList>
    </citation>
    <scope>NUCLEOTIDE SEQUENCE [LARGE SCALE GENOMIC DNA]</scope>
    <source>
        <strain evidence="2 3">Opo-235</strain>
    </source>
</reference>
<name>A0A3M9X3V7_9HYPH</name>
<protein>
    <recommendedName>
        <fullName evidence="4">DUF982 domain-containing protein</fullName>
    </recommendedName>
</protein>
<dbReference type="AlphaFoldDB" id="A0A3M9X3V7"/>
<evidence type="ECO:0000313" key="3">
    <source>
        <dbReference type="Proteomes" id="UP000275436"/>
    </source>
</evidence>
<dbReference type="EMBL" id="QKOD01000011">
    <property type="protein sequence ID" value="RNJ42356.1"/>
    <property type="molecule type" value="Genomic_DNA"/>
</dbReference>
<dbReference type="Proteomes" id="UP000275436">
    <property type="component" value="Unassembled WGS sequence"/>
</dbReference>
<organism evidence="2 3">
    <name type="scientific">Mesorhizobium japonicum</name>
    <dbReference type="NCBI Taxonomy" id="2066070"/>
    <lineage>
        <taxon>Bacteria</taxon>
        <taxon>Pseudomonadati</taxon>
        <taxon>Pseudomonadota</taxon>
        <taxon>Alphaproteobacteria</taxon>
        <taxon>Hyphomicrobiales</taxon>
        <taxon>Phyllobacteriaceae</taxon>
        <taxon>Mesorhizobium</taxon>
    </lineage>
</organism>
<feature type="region of interest" description="Disordered" evidence="1">
    <location>
        <begin position="79"/>
        <end position="107"/>
    </location>
</feature>
<sequence length="107" mass="11644">MSATRLYPNAVDVAVGEISLWRMADPQSAAMAARDLYGARALTAAAYCALDAHFDGRKCDYEFWQAVFLRLGGDRREPAAGAVPDPLASDLKRTAGTRRKPGRRKSS</sequence>
<accession>A0A3M9X3V7</accession>
<proteinExistence type="predicted"/>
<comment type="caution">
    <text evidence="2">The sequence shown here is derived from an EMBL/GenBank/DDBJ whole genome shotgun (WGS) entry which is preliminary data.</text>
</comment>
<evidence type="ECO:0008006" key="4">
    <source>
        <dbReference type="Google" id="ProtNLM"/>
    </source>
</evidence>
<gene>
    <name evidence="2" type="ORF">DNR46_28535</name>
</gene>
<evidence type="ECO:0000313" key="2">
    <source>
        <dbReference type="EMBL" id="RNJ42356.1"/>
    </source>
</evidence>
<feature type="compositionally biased region" description="Basic residues" evidence="1">
    <location>
        <begin position="95"/>
        <end position="107"/>
    </location>
</feature>